<gene>
    <name evidence="2" type="ORF">AVEN_186376_1</name>
</gene>
<name>A0A4Y2SU65_ARAVE</name>
<feature type="compositionally biased region" description="Polar residues" evidence="1">
    <location>
        <begin position="58"/>
        <end position="70"/>
    </location>
</feature>
<evidence type="ECO:0000313" key="3">
    <source>
        <dbReference type="Proteomes" id="UP000499080"/>
    </source>
</evidence>
<organism evidence="2 3">
    <name type="scientific">Araneus ventricosus</name>
    <name type="common">Orbweaver spider</name>
    <name type="synonym">Epeira ventricosa</name>
    <dbReference type="NCBI Taxonomy" id="182803"/>
    <lineage>
        <taxon>Eukaryota</taxon>
        <taxon>Metazoa</taxon>
        <taxon>Ecdysozoa</taxon>
        <taxon>Arthropoda</taxon>
        <taxon>Chelicerata</taxon>
        <taxon>Arachnida</taxon>
        <taxon>Araneae</taxon>
        <taxon>Araneomorphae</taxon>
        <taxon>Entelegynae</taxon>
        <taxon>Araneoidea</taxon>
        <taxon>Araneidae</taxon>
        <taxon>Araneus</taxon>
    </lineage>
</organism>
<sequence>MTQFREILRHPTLNPPPKRFHIKKTLRIYMSPASFWRRVLHAYTPRVARATPPKSVETRLSANTTRNSSAALIISPHSERSPRNTIINLFHRGNDH</sequence>
<accession>A0A4Y2SU65</accession>
<dbReference type="AlphaFoldDB" id="A0A4Y2SU65"/>
<reference evidence="2 3" key="1">
    <citation type="journal article" date="2019" name="Sci. Rep.">
        <title>Orb-weaving spider Araneus ventricosus genome elucidates the spidroin gene catalogue.</title>
        <authorList>
            <person name="Kono N."/>
            <person name="Nakamura H."/>
            <person name="Ohtoshi R."/>
            <person name="Moran D.A.P."/>
            <person name="Shinohara A."/>
            <person name="Yoshida Y."/>
            <person name="Fujiwara M."/>
            <person name="Mori M."/>
            <person name="Tomita M."/>
            <person name="Arakawa K."/>
        </authorList>
    </citation>
    <scope>NUCLEOTIDE SEQUENCE [LARGE SCALE GENOMIC DNA]</scope>
</reference>
<proteinExistence type="predicted"/>
<comment type="caution">
    <text evidence="2">The sequence shown here is derived from an EMBL/GenBank/DDBJ whole genome shotgun (WGS) entry which is preliminary data.</text>
</comment>
<dbReference type="EMBL" id="BGPR01023596">
    <property type="protein sequence ID" value="GBN90886.1"/>
    <property type="molecule type" value="Genomic_DNA"/>
</dbReference>
<evidence type="ECO:0000256" key="1">
    <source>
        <dbReference type="SAM" id="MobiDB-lite"/>
    </source>
</evidence>
<feature type="region of interest" description="Disordered" evidence="1">
    <location>
        <begin position="51"/>
        <end position="70"/>
    </location>
</feature>
<dbReference type="Proteomes" id="UP000499080">
    <property type="component" value="Unassembled WGS sequence"/>
</dbReference>
<protein>
    <submittedName>
        <fullName evidence="2">Uncharacterized protein</fullName>
    </submittedName>
</protein>
<evidence type="ECO:0000313" key="2">
    <source>
        <dbReference type="EMBL" id="GBN90886.1"/>
    </source>
</evidence>
<keyword evidence="3" id="KW-1185">Reference proteome</keyword>